<feature type="domain" description="Histone deacetylase" evidence="13">
    <location>
        <begin position="460"/>
        <end position="751"/>
    </location>
</feature>
<dbReference type="InterPro" id="IPR037138">
    <property type="entry name" value="His_deacetylse_dom_sf"/>
</dbReference>
<keyword evidence="8 12" id="KW-1133">Transmembrane helix</keyword>
<evidence type="ECO:0000313" key="15">
    <source>
        <dbReference type="Proteomes" id="UP000634136"/>
    </source>
</evidence>
<evidence type="ECO:0000256" key="1">
    <source>
        <dbReference type="ARBA" id="ARBA00001947"/>
    </source>
</evidence>
<dbReference type="InterPro" id="IPR023696">
    <property type="entry name" value="Ureohydrolase_dom_sf"/>
</dbReference>
<evidence type="ECO:0000256" key="10">
    <source>
        <dbReference type="ARBA" id="ARBA00023136"/>
    </source>
</evidence>
<comment type="cofactor">
    <cofactor evidence="1">
        <name>Zn(2+)</name>
        <dbReference type="ChEBI" id="CHEBI:29105"/>
    </cofactor>
</comment>
<evidence type="ECO:0000259" key="13">
    <source>
        <dbReference type="Pfam" id="PF00850"/>
    </source>
</evidence>
<comment type="similarity">
    <text evidence="3">Belongs to the aromatic acid exporter (TC 2.A.85) family.</text>
</comment>
<keyword evidence="7" id="KW-0156">Chromatin regulator</keyword>
<dbReference type="GO" id="GO:0034220">
    <property type="term" value="P:monoatomic ion transmembrane transport"/>
    <property type="evidence" value="ECO:0007669"/>
    <property type="project" value="UniProtKB-KW"/>
</dbReference>
<feature type="transmembrane region" description="Helical" evidence="12">
    <location>
        <begin position="51"/>
        <end position="70"/>
    </location>
</feature>
<dbReference type="CDD" id="cd09996">
    <property type="entry name" value="HDAC_classII_1"/>
    <property type="match status" value="1"/>
</dbReference>
<evidence type="ECO:0000256" key="5">
    <source>
        <dbReference type="ARBA" id="ARBA00022491"/>
    </source>
</evidence>
<dbReference type="EMBL" id="JAAIUW010000007">
    <property type="protein sequence ID" value="KAF7823188.1"/>
    <property type="molecule type" value="Genomic_DNA"/>
</dbReference>
<gene>
    <name evidence="14" type="ORF">G2W53_021332</name>
</gene>
<evidence type="ECO:0000313" key="14">
    <source>
        <dbReference type="EMBL" id="KAF7823188.1"/>
    </source>
</evidence>
<evidence type="ECO:0000256" key="6">
    <source>
        <dbReference type="ARBA" id="ARBA00022692"/>
    </source>
</evidence>
<evidence type="ECO:0000256" key="12">
    <source>
        <dbReference type="SAM" id="Phobius"/>
    </source>
</evidence>
<dbReference type="GO" id="GO:0016020">
    <property type="term" value="C:membrane"/>
    <property type="evidence" value="ECO:0007669"/>
    <property type="project" value="UniProtKB-SubCell"/>
</dbReference>
<comment type="subcellular location">
    <subcellularLocation>
        <location evidence="2">Membrane</location>
        <topology evidence="2">Multi-pass membrane protein</topology>
    </subcellularLocation>
</comment>
<name>A0A834WJH7_9FABA</name>
<keyword evidence="11" id="KW-0407">Ion channel</keyword>
<evidence type="ECO:0000256" key="7">
    <source>
        <dbReference type="ARBA" id="ARBA00022853"/>
    </source>
</evidence>
<keyword evidence="4" id="KW-0813">Transport</keyword>
<dbReference type="Pfam" id="PF00850">
    <property type="entry name" value="Hist_deacetyl"/>
    <property type="match status" value="1"/>
</dbReference>
<dbReference type="PRINTS" id="PR01270">
    <property type="entry name" value="HDASUPER"/>
</dbReference>
<keyword evidence="6 12" id="KW-0812">Transmembrane</keyword>
<feature type="transmembrane region" description="Helical" evidence="12">
    <location>
        <begin position="169"/>
        <end position="191"/>
    </location>
</feature>
<dbReference type="Gene3D" id="3.40.800.20">
    <property type="entry name" value="Histone deacetylase domain"/>
    <property type="match status" value="1"/>
</dbReference>
<dbReference type="AlphaFoldDB" id="A0A834WJH7"/>
<dbReference type="Pfam" id="PF11744">
    <property type="entry name" value="ALMT"/>
    <property type="match status" value="2"/>
</dbReference>
<keyword evidence="5" id="KW-0678">Repressor</keyword>
<accession>A0A834WJH7</accession>
<sequence length="796" mass="88183">MGSLNPESSKAFSLCGYLWRIIRDMPKQSWAKTLEFARASKKLGQDDPRRIVHSLKVGLALTLVSFVYYLQPLYHSLGNSNAIWAVITVVVIMEFSVGATLGKGLNRIMATLLGAYLGFAVQWIANTSGDKWQAAKYEYGLTIFILTLSLVSVSGYREDKMLKMACDRVLTIILGSFIAMTVCIFIFPVWIGEDLHYLVASNIDKLGHFLQEFGERYFSSETEDGKPGNIDRSLKEKYESVLTSKTREETMANLARWEPSHGQFRFLHPWKQYLKIGNLTRQCANKIEALDFYLTSETHQTGYEVRMKIKESCQYISSECGKALKELSSEVKRMSSVSTSKDHIERAKEGVEMLNSVIESNPWEGFDVMDIVPAAAVASLLTNLVSAIETISQAVQQLVSMAHFRTTCPENSLFTMATSPASSANRIDVFWHEGMLKHDPGNGVFDSGMDPGFLDVLEKHPENSDRIRNMVSILQRGPISPYISWHLGSPALIPHLLSFHTHEYINALVQADKEGGRMLCGGTFLNPGSWDAALLAAGTTMSAMKHILDGHGKVSYALVRPPGHHAQPTQADGYCFLNNAGLAVQLALDSGCSKVAVIDIDVHYGNGTAQGFYHSNKVLTISLHMNHGSWGPSHPQNGSVDELGEGEGYGYNLNIPLPNGTGDKGYACAFNELVVPSIQKFEPDVIVLVIGQDSSAFDPNGRQCLTMEGYREIGQRVHRLSTRHCNGRLLIVQEGGYHVTYSAYCLHATLEGVLNLPSPLLEDPIAYYPEDETFSSHVIEAIKNYQKDKVPFWKAA</sequence>
<comment type="caution">
    <text evidence="14">The sequence shown here is derived from an EMBL/GenBank/DDBJ whole genome shotgun (WGS) entry which is preliminary data.</text>
</comment>
<evidence type="ECO:0000256" key="9">
    <source>
        <dbReference type="ARBA" id="ARBA00023065"/>
    </source>
</evidence>
<keyword evidence="10 12" id="KW-0472">Membrane</keyword>
<keyword evidence="9" id="KW-0406">Ion transport</keyword>
<reference evidence="14" key="1">
    <citation type="submission" date="2020-09" db="EMBL/GenBank/DDBJ databases">
        <title>Genome-Enabled Discovery of Anthraquinone Biosynthesis in Senna tora.</title>
        <authorList>
            <person name="Kang S.-H."/>
            <person name="Pandey R.P."/>
            <person name="Lee C.-M."/>
            <person name="Sim J.-S."/>
            <person name="Jeong J.-T."/>
            <person name="Choi B.-S."/>
            <person name="Jung M."/>
            <person name="Ginzburg D."/>
            <person name="Zhao K."/>
            <person name="Won S.Y."/>
            <person name="Oh T.-J."/>
            <person name="Yu Y."/>
            <person name="Kim N.-H."/>
            <person name="Lee O.R."/>
            <person name="Lee T.-H."/>
            <person name="Bashyal P."/>
            <person name="Kim T.-S."/>
            <person name="Lee W.-H."/>
            <person name="Kawkins C."/>
            <person name="Kim C.-K."/>
            <person name="Kim J.S."/>
            <person name="Ahn B.O."/>
            <person name="Rhee S.Y."/>
            <person name="Sohng J.K."/>
        </authorList>
    </citation>
    <scope>NUCLEOTIDE SEQUENCE</scope>
    <source>
        <tissue evidence="14">Leaf</tissue>
    </source>
</reference>
<organism evidence="14 15">
    <name type="scientific">Senna tora</name>
    <dbReference type="NCBI Taxonomy" id="362788"/>
    <lineage>
        <taxon>Eukaryota</taxon>
        <taxon>Viridiplantae</taxon>
        <taxon>Streptophyta</taxon>
        <taxon>Embryophyta</taxon>
        <taxon>Tracheophyta</taxon>
        <taxon>Spermatophyta</taxon>
        <taxon>Magnoliopsida</taxon>
        <taxon>eudicotyledons</taxon>
        <taxon>Gunneridae</taxon>
        <taxon>Pentapetalae</taxon>
        <taxon>rosids</taxon>
        <taxon>fabids</taxon>
        <taxon>Fabales</taxon>
        <taxon>Fabaceae</taxon>
        <taxon>Caesalpinioideae</taxon>
        <taxon>Cassia clade</taxon>
        <taxon>Senna</taxon>
    </lineage>
</organism>
<feature type="transmembrane region" description="Helical" evidence="12">
    <location>
        <begin position="137"/>
        <end position="157"/>
    </location>
</feature>
<dbReference type="GO" id="GO:0006325">
    <property type="term" value="P:chromatin organization"/>
    <property type="evidence" value="ECO:0007669"/>
    <property type="project" value="UniProtKB-KW"/>
</dbReference>
<dbReference type="PANTHER" id="PTHR31086">
    <property type="entry name" value="ALUMINUM-ACTIVATED MALATE TRANSPORTER 10"/>
    <property type="match status" value="1"/>
</dbReference>
<dbReference type="InterPro" id="IPR000286">
    <property type="entry name" value="HDACs"/>
</dbReference>
<dbReference type="Proteomes" id="UP000634136">
    <property type="component" value="Unassembled WGS sequence"/>
</dbReference>
<evidence type="ECO:0000256" key="4">
    <source>
        <dbReference type="ARBA" id="ARBA00022448"/>
    </source>
</evidence>
<evidence type="ECO:0000256" key="11">
    <source>
        <dbReference type="ARBA" id="ARBA00023303"/>
    </source>
</evidence>
<keyword evidence="15" id="KW-1185">Reference proteome</keyword>
<dbReference type="GO" id="GO:0015743">
    <property type="term" value="P:malate transport"/>
    <property type="evidence" value="ECO:0007669"/>
    <property type="project" value="InterPro"/>
</dbReference>
<dbReference type="InterPro" id="IPR023801">
    <property type="entry name" value="His_deacetylse_dom"/>
</dbReference>
<feature type="transmembrane region" description="Helical" evidence="12">
    <location>
        <begin position="108"/>
        <end position="125"/>
    </location>
</feature>
<evidence type="ECO:0000256" key="3">
    <source>
        <dbReference type="ARBA" id="ARBA00007079"/>
    </source>
</evidence>
<proteinExistence type="inferred from homology"/>
<dbReference type="OrthoDB" id="424012at2759"/>
<dbReference type="SUPFAM" id="SSF52768">
    <property type="entry name" value="Arginase/deacetylase"/>
    <property type="match status" value="1"/>
</dbReference>
<dbReference type="InterPro" id="IPR020966">
    <property type="entry name" value="ALMT"/>
</dbReference>
<evidence type="ECO:0000256" key="8">
    <source>
        <dbReference type="ARBA" id="ARBA00022989"/>
    </source>
</evidence>
<feature type="transmembrane region" description="Helical" evidence="12">
    <location>
        <begin position="82"/>
        <end position="101"/>
    </location>
</feature>
<evidence type="ECO:0000256" key="2">
    <source>
        <dbReference type="ARBA" id="ARBA00004141"/>
    </source>
</evidence>
<protein>
    <submittedName>
        <fullName evidence="14">Histone deacetylase 8</fullName>
    </submittedName>
</protein>